<dbReference type="Gene3D" id="3.40.630.40">
    <property type="entry name" value="Zn-dependent exopeptidases"/>
    <property type="match status" value="1"/>
</dbReference>
<dbReference type="EMBL" id="QGGY01000003">
    <property type="protein sequence ID" value="PWJ77306.1"/>
    <property type="molecule type" value="Genomic_DNA"/>
</dbReference>
<dbReference type="Pfam" id="PF05036">
    <property type="entry name" value="SPOR"/>
    <property type="match status" value="1"/>
</dbReference>
<keyword evidence="5" id="KW-1185">Reference proteome</keyword>
<reference evidence="4 5" key="1">
    <citation type="submission" date="2018-05" db="EMBL/GenBank/DDBJ databases">
        <authorList>
            <person name="Goeker M."/>
            <person name="Huntemann M."/>
            <person name="Clum A."/>
            <person name="Pillay M."/>
            <person name="Palaniappan K."/>
            <person name="Varghese N."/>
            <person name="Mikhailova N."/>
            <person name="Stamatis D."/>
            <person name="Reddy T."/>
            <person name="Daum C."/>
            <person name="Shapiro N."/>
            <person name="Ivanova N."/>
            <person name="Kyrpides N."/>
            <person name="Woyke T."/>
        </authorList>
    </citation>
    <scope>NUCLEOTIDE SEQUENCE [LARGE SCALE GENOMIC DNA]</scope>
    <source>
        <strain evidence="4 5">DSM 26524</strain>
    </source>
</reference>
<dbReference type="GO" id="GO:0030288">
    <property type="term" value="C:outer membrane-bounded periplasmic space"/>
    <property type="evidence" value="ECO:0007669"/>
    <property type="project" value="TreeGrafter"/>
</dbReference>
<dbReference type="Gene3D" id="3.30.70.1070">
    <property type="entry name" value="Sporulation related repeat"/>
    <property type="match status" value="1"/>
</dbReference>
<dbReference type="GO" id="GO:0008745">
    <property type="term" value="F:N-acetylmuramoyl-L-alanine amidase activity"/>
    <property type="evidence" value="ECO:0007669"/>
    <property type="project" value="InterPro"/>
</dbReference>
<dbReference type="AlphaFoldDB" id="A0AB73T6Q2"/>
<dbReference type="PANTHER" id="PTHR30404:SF0">
    <property type="entry name" value="N-ACETYLMURAMOYL-L-ALANINE AMIDASE AMIC"/>
    <property type="match status" value="1"/>
</dbReference>
<keyword evidence="1" id="KW-0378">Hydrolase</keyword>
<feature type="domain" description="SPOR" evidence="3">
    <location>
        <begin position="207"/>
        <end position="280"/>
    </location>
</feature>
<accession>A0AB73T6Q2</accession>
<dbReference type="Pfam" id="PF01520">
    <property type="entry name" value="Amidase_3"/>
    <property type="match status" value="1"/>
</dbReference>
<feature type="region of interest" description="Disordered" evidence="2">
    <location>
        <begin position="177"/>
        <end position="201"/>
    </location>
</feature>
<dbReference type="CDD" id="cd02696">
    <property type="entry name" value="MurNAc-LAA"/>
    <property type="match status" value="1"/>
</dbReference>
<dbReference type="InterPro" id="IPR050695">
    <property type="entry name" value="N-acetylmuramoyl_amidase_3"/>
</dbReference>
<name>A0AB73T6Q2_9FIRM</name>
<feature type="compositionally biased region" description="Acidic residues" evidence="2">
    <location>
        <begin position="185"/>
        <end position="201"/>
    </location>
</feature>
<feature type="region of interest" description="Disordered" evidence="2">
    <location>
        <begin position="1"/>
        <end position="20"/>
    </location>
</feature>
<dbReference type="SMART" id="SM00646">
    <property type="entry name" value="Ami_3"/>
    <property type="match status" value="1"/>
</dbReference>
<dbReference type="RefSeq" id="WP_109625690.1">
    <property type="nucleotide sequence ID" value="NZ_CABJAT010000007.1"/>
</dbReference>
<evidence type="ECO:0000256" key="2">
    <source>
        <dbReference type="SAM" id="MobiDB-lite"/>
    </source>
</evidence>
<dbReference type="SUPFAM" id="SSF53187">
    <property type="entry name" value="Zn-dependent exopeptidases"/>
    <property type="match status" value="1"/>
</dbReference>
<evidence type="ECO:0000259" key="3">
    <source>
        <dbReference type="PROSITE" id="PS51724"/>
    </source>
</evidence>
<evidence type="ECO:0000256" key="1">
    <source>
        <dbReference type="ARBA" id="ARBA00022801"/>
    </source>
</evidence>
<proteinExistence type="predicted"/>
<dbReference type="InterPro" id="IPR002508">
    <property type="entry name" value="MurNAc-LAA_cat"/>
</dbReference>
<dbReference type="PANTHER" id="PTHR30404">
    <property type="entry name" value="N-ACETYLMURAMOYL-L-ALANINE AMIDASE"/>
    <property type="match status" value="1"/>
</dbReference>
<gene>
    <name evidence="4" type="ORF">C7383_103149</name>
</gene>
<comment type="caution">
    <text evidence="4">The sequence shown here is derived from an EMBL/GenBank/DDBJ whole genome shotgun (WGS) entry which is preliminary data.</text>
</comment>
<dbReference type="Proteomes" id="UP000245412">
    <property type="component" value="Unassembled WGS sequence"/>
</dbReference>
<dbReference type="PROSITE" id="PS51724">
    <property type="entry name" value="SPOR"/>
    <property type="match status" value="1"/>
</dbReference>
<sequence length="280" mass="31354">MTRIVVDAGHGGSDPGAVYQGRQEKDDTLRLALAVGRILEDNGVDVVFTRTDDIYETPFQKATEANQAGADFLVSIHRNSSPLPNQYSGVETLVYDDSGIKAEMAENINKELERAGFANLGISERPGLVVLRRTKMPAVLVEVGFINSDEDNRIFDEHFDEIAQAIADGVLETIRGTDAQSESADRDEEANTDDDSAEWGMEDYRGDEEVPYYRVQTGVFRRRENAQEQLYQLQQQGFPAYIINEDGYYKVQVGAFEKLDNAIRMESVLRKNGYSTFLTT</sequence>
<dbReference type="GO" id="GO:0042834">
    <property type="term" value="F:peptidoglycan binding"/>
    <property type="evidence" value="ECO:0007669"/>
    <property type="project" value="InterPro"/>
</dbReference>
<organism evidence="4 5">
    <name type="scientific">Murimonas intestini</name>
    <dbReference type="NCBI Taxonomy" id="1337051"/>
    <lineage>
        <taxon>Bacteria</taxon>
        <taxon>Bacillati</taxon>
        <taxon>Bacillota</taxon>
        <taxon>Clostridia</taxon>
        <taxon>Lachnospirales</taxon>
        <taxon>Lachnospiraceae</taxon>
        <taxon>Murimonas</taxon>
    </lineage>
</organism>
<evidence type="ECO:0000313" key="5">
    <source>
        <dbReference type="Proteomes" id="UP000245412"/>
    </source>
</evidence>
<dbReference type="InterPro" id="IPR036680">
    <property type="entry name" value="SPOR-like_sf"/>
</dbReference>
<protein>
    <submittedName>
        <fullName evidence="4">N-acetylmuramoyl-L-alanine amidase</fullName>
    </submittedName>
</protein>
<evidence type="ECO:0000313" key="4">
    <source>
        <dbReference type="EMBL" id="PWJ77306.1"/>
    </source>
</evidence>
<dbReference type="SUPFAM" id="SSF110997">
    <property type="entry name" value="Sporulation related repeat"/>
    <property type="match status" value="1"/>
</dbReference>
<dbReference type="GO" id="GO:0009253">
    <property type="term" value="P:peptidoglycan catabolic process"/>
    <property type="evidence" value="ECO:0007669"/>
    <property type="project" value="InterPro"/>
</dbReference>
<dbReference type="InterPro" id="IPR007730">
    <property type="entry name" value="SPOR-like_dom"/>
</dbReference>